<keyword evidence="1" id="KW-1133">Transmembrane helix</keyword>
<keyword evidence="1" id="KW-0812">Transmembrane</keyword>
<dbReference type="HOGENOM" id="CLU_198083_0_0_12"/>
<reference evidence="3" key="2">
    <citation type="submission" date="2012-03" db="EMBL/GenBank/DDBJ databases">
        <title>Complete genome sequence of Borrelia crocidurae.</title>
        <authorList>
            <person name="Elbir H."/>
            <person name="Gimenez G."/>
            <person name="Robert C."/>
            <person name="Raoult D."/>
            <person name="Drancourt M."/>
        </authorList>
    </citation>
    <scope>NUCLEOTIDE SEQUENCE [LARGE SCALE GENOMIC DNA]</scope>
    <source>
        <strain evidence="3">Achema</strain>
        <plasmid evidence="3">unnamed13</plasmid>
    </source>
</reference>
<dbReference type="EMBL" id="CP003439">
    <property type="protein sequence ID" value="AFI31893.1"/>
    <property type="molecule type" value="Genomic_DNA"/>
</dbReference>
<feature type="transmembrane region" description="Helical" evidence="1">
    <location>
        <begin position="38"/>
        <end position="56"/>
    </location>
</feature>
<protein>
    <recommendedName>
        <fullName evidence="4">Variable outer membrane protein</fullName>
    </recommendedName>
</protein>
<keyword evidence="2" id="KW-0614">Plasmid</keyword>
<dbReference type="Proteomes" id="UP000005212">
    <property type="component" value="Plasmid unnamed13"/>
</dbReference>
<evidence type="ECO:0008006" key="4">
    <source>
        <dbReference type="Google" id="ProtNLM"/>
    </source>
</evidence>
<dbReference type="AlphaFoldDB" id="I0FEI7"/>
<proteinExistence type="predicted"/>
<evidence type="ECO:0000256" key="1">
    <source>
        <dbReference type="SAM" id="Phobius"/>
    </source>
</evidence>
<evidence type="ECO:0000313" key="3">
    <source>
        <dbReference type="Proteomes" id="UP000005212"/>
    </source>
</evidence>
<reference evidence="2 3" key="1">
    <citation type="journal article" date="2012" name="J. Bacteriol.">
        <title>Complete Genome Sequence of Borrelia crocidurae.</title>
        <authorList>
            <person name="Elbir H."/>
            <person name="Gimenez G."/>
            <person name="Robert C."/>
            <person name="Bergstrom S."/>
            <person name="Cutler S."/>
            <person name="Raoult D."/>
            <person name="Drancourt M."/>
        </authorList>
    </citation>
    <scope>NUCLEOTIDE SEQUENCE [LARGE SCALE GENOMIC DNA]</scope>
    <source>
        <strain evidence="2 3">Achema</strain>
        <plasmid evidence="3">unnamed13</plasmid>
    </source>
</reference>
<dbReference type="KEGG" id="bcw:Q7M_1437"/>
<geneLocation type="plasmid" evidence="3">
    <name>unnamed13</name>
</geneLocation>
<evidence type="ECO:0000313" key="2">
    <source>
        <dbReference type="EMBL" id="AFI31893.1"/>
    </source>
</evidence>
<keyword evidence="1" id="KW-0472">Membrane</keyword>
<organism evidence="2 3">
    <name type="scientific">Borrelia crocidurae (strain Achema)</name>
    <dbReference type="NCBI Taxonomy" id="1155096"/>
    <lineage>
        <taxon>Bacteria</taxon>
        <taxon>Pseudomonadati</taxon>
        <taxon>Spirochaetota</taxon>
        <taxon>Spirochaetia</taxon>
        <taxon>Spirochaetales</taxon>
        <taxon>Borreliaceae</taxon>
        <taxon>Borrelia</taxon>
    </lineage>
</organism>
<sequence length="57" mass="6081">MKEAGIKGIKGIRGIRGIRGIKGKEEFGRKEGRMKNKIVMVVMMVMGCNSGGVTGGE</sequence>
<name>I0FEI7_BORCA</name>
<dbReference type="PATRIC" id="fig|1155096.3.peg.1141"/>
<accession>I0FEI7</accession>
<gene>
    <name evidence="2" type="ordered locus">Q7M_1437</name>
</gene>